<dbReference type="EMBL" id="BMAO01022695">
    <property type="protein sequence ID" value="GFQ83712.1"/>
    <property type="molecule type" value="Genomic_DNA"/>
</dbReference>
<dbReference type="GO" id="GO:0005634">
    <property type="term" value="C:nucleus"/>
    <property type="evidence" value="ECO:0007669"/>
    <property type="project" value="UniProtKB-SubCell"/>
</dbReference>
<evidence type="ECO:0000313" key="5">
    <source>
        <dbReference type="Proteomes" id="UP000887116"/>
    </source>
</evidence>
<protein>
    <submittedName>
        <fullName evidence="4">Exosome complex component RRP4</fullName>
    </submittedName>
</protein>
<dbReference type="AlphaFoldDB" id="A0A8X6FMG0"/>
<feature type="domain" description="Exosome complex component N-terminal" evidence="3">
    <location>
        <begin position="23"/>
        <end position="60"/>
    </location>
</feature>
<keyword evidence="2" id="KW-0271">Exosome</keyword>
<name>A0A8X6FMG0_TRICU</name>
<dbReference type="GO" id="GO:0000178">
    <property type="term" value="C:exosome (RNase complex)"/>
    <property type="evidence" value="ECO:0007669"/>
    <property type="project" value="UniProtKB-KW"/>
</dbReference>
<dbReference type="OrthoDB" id="1650at2759"/>
<dbReference type="Pfam" id="PF14382">
    <property type="entry name" value="ECR1_N"/>
    <property type="match status" value="1"/>
</dbReference>
<accession>A0A8X6FMG0</accession>
<evidence type="ECO:0000256" key="2">
    <source>
        <dbReference type="ARBA" id="ARBA00022835"/>
    </source>
</evidence>
<gene>
    <name evidence="4" type="primary">NCL1_14949</name>
    <name evidence="4" type="ORF">TNCT_219211</name>
</gene>
<keyword evidence="5" id="KW-1185">Reference proteome</keyword>
<evidence type="ECO:0000259" key="3">
    <source>
        <dbReference type="Pfam" id="PF14382"/>
    </source>
</evidence>
<dbReference type="SUPFAM" id="SSF110324">
    <property type="entry name" value="Ribosomal L27 protein-like"/>
    <property type="match status" value="1"/>
</dbReference>
<dbReference type="Proteomes" id="UP000887116">
    <property type="component" value="Unassembled WGS sequence"/>
</dbReference>
<dbReference type="InterPro" id="IPR025721">
    <property type="entry name" value="Exosome_cplx_N_dom"/>
</dbReference>
<dbReference type="Gene3D" id="2.40.50.100">
    <property type="match status" value="1"/>
</dbReference>
<proteinExistence type="predicted"/>
<comment type="caution">
    <text evidence="4">The sequence shown here is derived from an EMBL/GenBank/DDBJ whole genome shotgun (WGS) entry which is preliminary data.</text>
</comment>
<organism evidence="4 5">
    <name type="scientific">Trichonephila clavata</name>
    <name type="common">Joro spider</name>
    <name type="synonym">Nephila clavata</name>
    <dbReference type="NCBI Taxonomy" id="2740835"/>
    <lineage>
        <taxon>Eukaryota</taxon>
        <taxon>Metazoa</taxon>
        <taxon>Ecdysozoa</taxon>
        <taxon>Arthropoda</taxon>
        <taxon>Chelicerata</taxon>
        <taxon>Arachnida</taxon>
        <taxon>Araneae</taxon>
        <taxon>Araneomorphae</taxon>
        <taxon>Entelegynae</taxon>
        <taxon>Araneoidea</taxon>
        <taxon>Nephilidae</taxon>
        <taxon>Trichonephila</taxon>
    </lineage>
</organism>
<evidence type="ECO:0000313" key="4">
    <source>
        <dbReference type="EMBL" id="GFQ83712.1"/>
    </source>
</evidence>
<comment type="subcellular location">
    <subcellularLocation>
        <location evidence="1">Nucleus</location>
    </subcellularLocation>
</comment>
<reference evidence="4" key="1">
    <citation type="submission" date="2020-07" db="EMBL/GenBank/DDBJ databases">
        <title>Multicomponent nature underlies the extraordinary mechanical properties of spider dragline silk.</title>
        <authorList>
            <person name="Kono N."/>
            <person name="Nakamura H."/>
            <person name="Mori M."/>
            <person name="Yoshida Y."/>
            <person name="Ohtoshi R."/>
            <person name="Malay A.D."/>
            <person name="Moran D.A.P."/>
            <person name="Tomita M."/>
            <person name="Numata K."/>
            <person name="Arakawa K."/>
        </authorList>
    </citation>
    <scope>NUCLEOTIDE SEQUENCE</scope>
</reference>
<evidence type="ECO:0000256" key="1">
    <source>
        <dbReference type="ARBA" id="ARBA00004123"/>
    </source>
</evidence>
<sequence>MFDIRLSRENAEEEPASQEVNLLVTPGCVVSSDPGFMRGHGTWIDDDEKISATVAGTVERINKLYSVRAQRSR</sequence>